<proteinExistence type="predicted"/>
<keyword evidence="7 14" id="KW-0418">Kinase</keyword>
<evidence type="ECO:0000256" key="12">
    <source>
        <dbReference type="SAM" id="Phobius"/>
    </source>
</evidence>
<keyword evidence="5 12" id="KW-0812">Transmembrane</keyword>
<keyword evidence="15" id="KW-1185">Reference proteome</keyword>
<keyword evidence="10" id="KW-0902">Two-component regulatory system</keyword>
<dbReference type="InterPro" id="IPR010559">
    <property type="entry name" value="Sig_transdc_His_kin_internal"/>
</dbReference>
<evidence type="ECO:0000313" key="14">
    <source>
        <dbReference type="EMBL" id="MDR6548842.1"/>
    </source>
</evidence>
<evidence type="ECO:0000256" key="4">
    <source>
        <dbReference type="ARBA" id="ARBA00022679"/>
    </source>
</evidence>
<keyword evidence="8" id="KW-0067">ATP-binding</keyword>
<keyword evidence="2" id="KW-1003">Cell membrane</keyword>
<dbReference type="Pfam" id="PF06580">
    <property type="entry name" value="His_kinase"/>
    <property type="match status" value="1"/>
</dbReference>
<dbReference type="PANTHER" id="PTHR34220">
    <property type="entry name" value="SENSOR HISTIDINE KINASE YPDA"/>
    <property type="match status" value="1"/>
</dbReference>
<evidence type="ECO:0000256" key="10">
    <source>
        <dbReference type="ARBA" id="ARBA00023012"/>
    </source>
</evidence>
<evidence type="ECO:0000256" key="5">
    <source>
        <dbReference type="ARBA" id="ARBA00022692"/>
    </source>
</evidence>
<evidence type="ECO:0000256" key="1">
    <source>
        <dbReference type="ARBA" id="ARBA00004651"/>
    </source>
</evidence>
<evidence type="ECO:0000256" key="2">
    <source>
        <dbReference type="ARBA" id="ARBA00022475"/>
    </source>
</evidence>
<feature type="domain" description="HAMP" evidence="13">
    <location>
        <begin position="313"/>
        <end position="367"/>
    </location>
</feature>
<comment type="subcellular location">
    <subcellularLocation>
        <location evidence="1">Cell membrane</location>
        <topology evidence="1">Multi-pass membrane protein</topology>
    </subcellularLocation>
</comment>
<evidence type="ECO:0000256" key="7">
    <source>
        <dbReference type="ARBA" id="ARBA00022777"/>
    </source>
</evidence>
<name>A0ABU1NPN5_9BACL</name>
<keyword evidence="11 12" id="KW-0472">Membrane</keyword>
<evidence type="ECO:0000313" key="15">
    <source>
        <dbReference type="Proteomes" id="UP001267290"/>
    </source>
</evidence>
<keyword evidence="9 12" id="KW-1133">Transmembrane helix</keyword>
<dbReference type="InterPro" id="IPR033479">
    <property type="entry name" value="dCache_1"/>
</dbReference>
<dbReference type="RefSeq" id="WP_310222338.1">
    <property type="nucleotide sequence ID" value="NZ_JAVDSB010000001.1"/>
</dbReference>
<dbReference type="Pfam" id="PF00672">
    <property type="entry name" value="HAMP"/>
    <property type="match status" value="1"/>
</dbReference>
<dbReference type="PANTHER" id="PTHR34220:SF11">
    <property type="entry name" value="SENSOR PROTEIN KINASE HPTS"/>
    <property type="match status" value="1"/>
</dbReference>
<comment type="caution">
    <text evidence="14">The sequence shown here is derived from an EMBL/GenBank/DDBJ whole genome shotgun (WGS) entry which is preliminary data.</text>
</comment>
<dbReference type="Gene3D" id="3.30.450.20">
    <property type="entry name" value="PAS domain"/>
    <property type="match status" value="2"/>
</dbReference>
<dbReference type="CDD" id="cd06225">
    <property type="entry name" value="HAMP"/>
    <property type="match status" value="1"/>
</dbReference>
<protein>
    <submittedName>
        <fullName evidence="14">Two-component system sensor histidine kinase YesM</fullName>
        <ecNumber evidence="14">2.7.13.3</ecNumber>
    </submittedName>
</protein>
<evidence type="ECO:0000256" key="3">
    <source>
        <dbReference type="ARBA" id="ARBA00022553"/>
    </source>
</evidence>
<dbReference type="InterPro" id="IPR050640">
    <property type="entry name" value="Bact_2-comp_sensor_kinase"/>
</dbReference>
<reference evidence="14 15" key="1">
    <citation type="submission" date="2023-07" db="EMBL/GenBank/DDBJ databases">
        <title>Sorghum-associated microbial communities from plants grown in Nebraska, USA.</title>
        <authorList>
            <person name="Schachtman D."/>
        </authorList>
    </citation>
    <scope>NUCLEOTIDE SEQUENCE [LARGE SCALE GENOMIC DNA]</scope>
    <source>
        <strain evidence="14 15">CC258</strain>
    </source>
</reference>
<dbReference type="SMART" id="SM00304">
    <property type="entry name" value="HAMP"/>
    <property type="match status" value="1"/>
</dbReference>
<dbReference type="EMBL" id="JAVDSB010000001">
    <property type="protein sequence ID" value="MDR6548842.1"/>
    <property type="molecule type" value="Genomic_DNA"/>
</dbReference>
<dbReference type="InterPro" id="IPR003660">
    <property type="entry name" value="HAMP_dom"/>
</dbReference>
<dbReference type="InterPro" id="IPR036890">
    <property type="entry name" value="HATPase_C_sf"/>
</dbReference>
<evidence type="ECO:0000256" key="8">
    <source>
        <dbReference type="ARBA" id="ARBA00022840"/>
    </source>
</evidence>
<evidence type="ECO:0000256" key="11">
    <source>
        <dbReference type="ARBA" id="ARBA00023136"/>
    </source>
</evidence>
<dbReference type="Gene3D" id="6.10.340.10">
    <property type="match status" value="1"/>
</dbReference>
<dbReference type="CDD" id="cd12912">
    <property type="entry name" value="PDC2_MCP_like"/>
    <property type="match status" value="1"/>
</dbReference>
<gene>
    <name evidence="14" type="ORF">J2736_000025</name>
</gene>
<evidence type="ECO:0000256" key="9">
    <source>
        <dbReference type="ARBA" id="ARBA00022989"/>
    </source>
</evidence>
<dbReference type="Proteomes" id="UP001267290">
    <property type="component" value="Unassembled WGS sequence"/>
</dbReference>
<keyword evidence="4 14" id="KW-0808">Transferase</keyword>
<keyword evidence="6" id="KW-0547">Nucleotide-binding</keyword>
<organism evidence="14 15">
    <name type="scientific">Paenibacillus qinlingensis</name>
    <dbReference type="NCBI Taxonomy" id="1837343"/>
    <lineage>
        <taxon>Bacteria</taxon>
        <taxon>Bacillati</taxon>
        <taxon>Bacillota</taxon>
        <taxon>Bacilli</taxon>
        <taxon>Bacillales</taxon>
        <taxon>Paenibacillaceae</taxon>
        <taxon>Paenibacillus</taxon>
    </lineage>
</organism>
<evidence type="ECO:0000259" key="13">
    <source>
        <dbReference type="PROSITE" id="PS50885"/>
    </source>
</evidence>
<feature type="transmembrane region" description="Helical" evidence="12">
    <location>
        <begin position="15"/>
        <end position="35"/>
    </location>
</feature>
<dbReference type="PROSITE" id="PS50885">
    <property type="entry name" value="HAMP"/>
    <property type="match status" value="1"/>
</dbReference>
<dbReference type="EC" id="2.7.13.3" evidence="14"/>
<evidence type="ECO:0000256" key="6">
    <source>
        <dbReference type="ARBA" id="ARBA00022741"/>
    </source>
</evidence>
<dbReference type="Gene3D" id="3.30.565.10">
    <property type="entry name" value="Histidine kinase-like ATPase, C-terminal domain"/>
    <property type="match status" value="1"/>
</dbReference>
<feature type="transmembrane region" description="Helical" evidence="12">
    <location>
        <begin position="292"/>
        <end position="316"/>
    </location>
</feature>
<dbReference type="Pfam" id="PF02743">
    <property type="entry name" value="dCache_1"/>
    <property type="match status" value="1"/>
</dbReference>
<dbReference type="SUPFAM" id="SSF55874">
    <property type="entry name" value="ATPase domain of HSP90 chaperone/DNA topoisomerase II/histidine kinase"/>
    <property type="match status" value="1"/>
</dbReference>
<sequence length="610" mass="69986">MNVFKYKIKTIRAKLILIFFVFFLLPFLLFGSIWYQRSTQLMEENAISSARKSIQQANSYINYYFGELERTTFPLITHPLIQEFMNITSDDVYPRISLTNQIQNQVINQVIYGKKEVYGLSIISENGLIVSNLADTQEGFGTRDLMQLEPTGVRNIKFNRIHRENGMPILTISRNFTDARTYRTKGLLLIDLRLNDLSAFINQAGLSKTGMTWIANVEGEVLLHPNQYQIGKTVPDWYNDNIRKGEEGSLIVNDSGVKKLIVFEYSPLTEWTLVSEVPLQELTGDLFALRNLTLVVLIVVTLISLFFIGGFALSLTNSLSNMKRLMNRAGSGEMFVRAYVRPGRQDELSELNESFNHMVEKLHTLIDEIHASEIREKELIIKQRETMLKSMQAQINPHFLYNTLEVINSYAILENVMPISRMAISLASLFRYSISSGDGKISLYEEIQHIQTYLEIQKERFEHLTIHLQYDKSDLSQVQGLRLILQPVVENVFYHAYEKHQLYPEFIAIEGERSPVGYRFVVMDKGGGMEPTVMERLNKAFQSEDDTEVHLPGNDRNDDNRWGNVGLLNVHQRLRMSFGAPFGLTILKSTKEGTWIEVHLPTITGGTWDA</sequence>
<accession>A0ABU1NPN5</accession>
<keyword evidence="3" id="KW-0597">Phosphoprotein</keyword>
<dbReference type="GO" id="GO:0004673">
    <property type="term" value="F:protein histidine kinase activity"/>
    <property type="evidence" value="ECO:0007669"/>
    <property type="project" value="UniProtKB-EC"/>
</dbReference>